<gene>
    <name evidence="2" type="ORF">EDD30_6617</name>
</gene>
<protein>
    <submittedName>
        <fullName evidence="2">Uncharacterized protein</fullName>
    </submittedName>
</protein>
<accession>A0A3N1GTJ3</accession>
<evidence type="ECO:0000313" key="3">
    <source>
        <dbReference type="Proteomes" id="UP000271683"/>
    </source>
</evidence>
<reference evidence="2 3" key="1">
    <citation type="submission" date="2018-11" db="EMBL/GenBank/DDBJ databases">
        <title>Sequencing the genomes of 1000 actinobacteria strains.</title>
        <authorList>
            <person name="Klenk H.-P."/>
        </authorList>
    </citation>
    <scope>NUCLEOTIDE SEQUENCE [LARGE SCALE GENOMIC DNA]</scope>
    <source>
        <strain evidence="2 3">DSM 43634</strain>
    </source>
</reference>
<name>A0A3N1GTJ3_9ACTN</name>
<dbReference type="AlphaFoldDB" id="A0A3N1GTJ3"/>
<dbReference type="Proteomes" id="UP000271683">
    <property type="component" value="Unassembled WGS sequence"/>
</dbReference>
<evidence type="ECO:0000256" key="1">
    <source>
        <dbReference type="SAM" id="MobiDB-lite"/>
    </source>
</evidence>
<feature type="region of interest" description="Disordered" evidence="1">
    <location>
        <begin position="1"/>
        <end position="35"/>
    </location>
</feature>
<sequence length="35" mass="3368">MSASSRPGGGTAGDTGTSARVERRLGISSANGDST</sequence>
<organism evidence="2 3">
    <name type="scientific">Couchioplanes caeruleus</name>
    <dbReference type="NCBI Taxonomy" id="56438"/>
    <lineage>
        <taxon>Bacteria</taxon>
        <taxon>Bacillati</taxon>
        <taxon>Actinomycetota</taxon>
        <taxon>Actinomycetes</taxon>
        <taxon>Micromonosporales</taxon>
        <taxon>Micromonosporaceae</taxon>
        <taxon>Couchioplanes</taxon>
    </lineage>
</organism>
<dbReference type="EMBL" id="RJKL01000001">
    <property type="protein sequence ID" value="ROP33603.1"/>
    <property type="molecule type" value="Genomic_DNA"/>
</dbReference>
<evidence type="ECO:0000313" key="2">
    <source>
        <dbReference type="EMBL" id="ROP33603.1"/>
    </source>
</evidence>
<comment type="caution">
    <text evidence="2">The sequence shown here is derived from an EMBL/GenBank/DDBJ whole genome shotgun (WGS) entry which is preliminary data.</text>
</comment>
<proteinExistence type="predicted"/>